<accession>A0A7J9CAZ8</accession>
<dbReference type="OrthoDB" id="679141at2759"/>
<dbReference type="AlphaFoldDB" id="A0A7J9CAZ8"/>
<proteinExistence type="predicted"/>
<dbReference type="EMBL" id="JABEZY010000009">
    <property type="protein sequence ID" value="MBA0745586.1"/>
    <property type="molecule type" value="Genomic_DNA"/>
</dbReference>
<protein>
    <submittedName>
        <fullName evidence="1">Uncharacterized protein</fullName>
    </submittedName>
</protein>
<evidence type="ECO:0000313" key="1">
    <source>
        <dbReference type="EMBL" id="MBA0745586.1"/>
    </source>
</evidence>
<keyword evidence="2" id="KW-1185">Reference proteome</keyword>
<organism evidence="1 2">
    <name type="scientific">Gossypium gossypioides</name>
    <name type="common">Mexican cotton</name>
    <name type="synonym">Selera gossypioides</name>
    <dbReference type="NCBI Taxonomy" id="34282"/>
    <lineage>
        <taxon>Eukaryota</taxon>
        <taxon>Viridiplantae</taxon>
        <taxon>Streptophyta</taxon>
        <taxon>Embryophyta</taxon>
        <taxon>Tracheophyta</taxon>
        <taxon>Spermatophyta</taxon>
        <taxon>Magnoliopsida</taxon>
        <taxon>eudicotyledons</taxon>
        <taxon>Gunneridae</taxon>
        <taxon>Pentapetalae</taxon>
        <taxon>rosids</taxon>
        <taxon>malvids</taxon>
        <taxon>Malvales</taxon>
        <taxon>Malvaceae</taxon>
        <taxon>Malvoideae</taxon>
        <taxon>Gossypium</taxon>
    </lineage>
</organism>
<gene>
    <name evidence="1" type="ORF">Gogos_008157</name>
</gene>
<evidence type="ECO:0000313" key="2">
    <source>
        <dbReference type="Proteomes" id="UP000593579"/>
    </source>
</evidence>
<sequence>MQRNELTAAFVNDELVFFLVKDELDTLQRTAPGHFVANESILQEVFQGPDQYIGFGNAVDETKGNAVDETKEEPWHP</sequence>
<name>A0A7J9CAZ8_GOSGO</name>
<dbReference type="Proteomes" id="UP000593579">
    <property type="component" value="Unassembled WGS sequence"/>
</dbReference>
<comment type="caution">
    <text evidence="1">The sequence shown here is derived from an EMBL/GenBank/DDBJ whole genome shotgun (WGS) entry which is preliminary data.</text>
</comment>
<reference evidence="1 2" key="1">
    <citation type="journal article" date="2019" name="Genome Biol. Evol.">
        <title>Insights into the evolution of the New World diploid cottons (Gossypium, subgenus Houzingenia) based on genome sequencing.</title>
        <authorList>
            <person name="Grover C.E."/>
            <person name="Arick M.A. 2nd"/>
            <person name="Thrash A."/>
            <person name="Conover J.L."/>
            <person name="Sanders W.S."/>
            <person name="Peterson D.G."/>
            <person name="Frelichowski J.E."/>
            <person name="Scheffler J.A."/>
            <person name="Scheffler B.E."/>
            <person name="Wendel J.F."/>
        </authorList>
    </citation>
    <scope>NUCLEOTIDE SEQUENCE [LARGE SCALE GENOMIC DNA]</scope>
    <source>
        <strain evidence="1">5</strain>
        <tissue evidence="1">Leaf</tissue>
    </source>
</reference>